<keyword evidence="2" id="KW-1185">Reference proteome</keyword>
<protein>
    <submittedName>
        <fullName evidence="1">Uncharacterized protein</fullName>
    </submittedName>
</protein>
<dbReference type="AlphaFoldDB" id="H0EIU0"/>
<reference evidence="1 2" key="1">
    <citation type="journal article" date="2012" name="Eukaryot. Cell">
        <title>Genome sequence of the fungus Glarea lozoyensis: the first genome sequence of a species from the Helotiaceae family.</title>
        <authorList>
            <person name="Youssar L."/>
            <person name="Gruening B.A."/>
            <person name="Erxleben A."/>
            <person name="Guenther S."/>
            <person name="Huettel W."/>
        </authorList>
    </citation>
    <scope>NUCLEOTIDE SEQUENCE [LARGE SCALE GENOMIC DNA]</scope>
    <source>
        <strain evidence="2">ATCC 74030 / MF5533</strain>
    </source>
</reference>
<sequence length="106" mass="11924">MSSGSILPSISLFAGPLPMRSFCDFSRSAIKRSIDVLLGQRILVVQQWKAGCQKHLIQKERDGVPYFFAEAEQRGGRHFETGKNLYIFLMPRMRMIMTDASATPSA</sequence>
<accession>H0EIU0</accession>
<evidence type="ECO:0000313" key="2">
    <source>
        <dbReference type="Proteomes" id="UP000005446"/>
    </source>
</evidence>
<evidence type="ECO:0000313" key="1">
    <source>
        <dbReference type="EMBL" id="EHL01571.1"/>
    </source>
</evidence>
<organism evidence="1 2">
    <name type="scientific">Glarea lozoyensis (strain ATCC 74030 / MF5533)</name>
    <dbReference type="NCBI Taxonomy" id="1104152"/>
    <lineage>
        <taxon>Eukaryota</taxon>
        <taxon>Fungi</taxon>
        <taxon>Dikarya</taxon>
        <taxon>Ascomycota</taxon>
        <taxon>Pezizomycotina</taxon>
        <taxon>Leotiomycetes</taxon>
        <taxon>Helotiales</taxon>
        <taxon>Helotiaceae</taxon>
        <taxon>Glarea</taxon>
    </lineage>
</organism>
<comment type="caution">
    <text evidence="1">The sequence shown here is derived from an EMBL/GenBank/DDBJ whole genome shotgun (WGS) entry which is preliminary data.</text>
</comment>
<gene>
    <name evidence="1" type="ORF">M7I_2456</name>
</gene>
<dbReference type="HOGENOM" id="CLU_2223551_0_0_1"/>
<name>H0EIU0_GLAL7</name>
<dbReference type="InParanoid" id="H0EIU0"/>
<dbReference type="Proteomes" id="UP000005446">
    <property type="component" value="Unassembled WGS sequence"/>
</dbReference>
<dbReference type="EMBL" id="AGUE01000049">
    <property type="protein sequence ID" value="EHL01571.1"/>
    <property type="molecule type" value="Genomic_DNA"/>
</dbReference>
<proteinExistence type="predicted"/>